<feature type="transmembrane region" description="Helical" evidence="7">
    <location>
        <begin position="299"/>
        <end position="321"/>
    </location>
</feature>
<evidence type="ECO:0000256" key="7">
    <source>
        <dbReference type="SAM" id="Phobius"/>
    </source>
</evidence>
<dbReference type="GO" id="GO:0005886">
    <property type="term" value="C:plasma membrane"/>
    <property type="evidence" value="ECO:0007669"/>
    <property type="project" value="UniProtKB-SubCell"/>
</dbReference>
<reference evidence="11 12" key="1">
    <citation type="journal article" date="2019" name="Nat. Med.">
        <title>A library of human gut bacterial isolates paired with longitudinal multiomics data enables mechanistic microbiome research.</title>
        <authorList>
            <person name="Poyet M."/>
            <person name="Groussin M."/>
            <person name="Gibbons S.M."/>
            <person name="Avila-Pacheco J."/>
            <person name="Jiang X."/>
            <person name="Kearney S.M."/>
            <person name="Perrotta A.R."/>
            <person name="Berdy B."/>
            <person name="Zhao S."/>
            <person name="Lieberman T.D."/>
            <person name="Swanson P.K."/>
            <person name="Smith M."/>
            <person name="Roesemann S."/>
            <person name="Alexander J.E."/>
            <person name="Rich S.A."/>
            <person name="Livny J."/>
            <person name="Vlamakis H."/>
            <person name="Clish C."/>
            <person name="Bullock K."/>
            <person name="Deik A."/>
            <person name="Scott J."/>
            <person name="Pierce K.A."/>
            <person name="Xavier R.J."/>
            <person name="Alm E.J."/>
        </authorList>
    </citation>
    <scope>NUCLEOTIDE SEQUENCE [LARGE SCALE GENOMIC DNA]</scope>
    <source>
        <strain evidence="10 11">BIOML-A2</strain>
        <strain evidence="9 12">BIOML-A32</strain>
    </source>
</reference>
<dbReference type="InterPro" id="IPR050250">
    <property type="entry name" value="Macrolide_Exporter_MacB"/>
</dbReference>
<evidence type="ECO:0000259" key="8">
    <source>
        <dbReference type="Pfam" id="PF02687"/>
    </source>
</evidence>
<dbReference type="PANTHER" id="PTHR30572:SF4">
    <property type="entry name" value="ABC TRANSPORTER PERMEASE YTRF"/>
    <property type="match status" value="1"/>
</dbReference>
<gene>
    <name evidence="9" type="ORF">GKD66_13100</name>
    <name evidence="10" type="ORF">GKD68_05190</name>
</gene>
<keyword evidence="3 7" id="KW-0812">Transmembrane</keyword>
<dbReference type="OMA" id="PAINETQ"/>
<keyword evidence="2" id="KW-1003">Cell membrane</keyword>
<keyword evidence="5 7" id="KW-0472">Membrane</keyword>
<keyword evidence="4 7" id="KW-1133">Transmembrane helix</keyword>
<evidence type="ECO:0000313" key="10">
    <source>
        <dbReference type="EMBL" id="MRZ54146.1"/>
    </source>
</evidence>
<feature type="transmembrane region" description="Helical" evidence="7">
    <location>
        <begin position="16"/>
        <end position="34"/>
    </location>
</feature>
<feature type="transmembrane region" description="Helical" evidence="7">
    <location>
        <begin position="350"/>
        <end position="373"/>
    </location>
</feature>
<evidence type="ECO:0000256" key="2">
    <source>
        <dbReference type="ARBA" id="ARBA00022475"/>
    </source>
</evidence>
<evidence type="ECO:0000313" key="12">
    <source>
        <dbReference type="Proteomes" id="UP000441358"/>
    </source>
</evidence>
<proteinExistence type="inferred from homology"/>
<dbReference type="AlphaFoldDB" id="A0A3D9A7R1"/>
<evidence type="ECO:0000313" key="9">
    <source>
        <dbReference type="EMBL" id="MRZ51142.1"/>
    </source>
</evidence>
<comment type="similarity">
    <text evidence="6">Belongs to the ABC-4 integral membrane protein family.</text>
</comment>
<evidence type="ECO:0000256" key="3">
    <source>
        <dbReference type="ARBA" id="ARBA00022692"/>
    </source>
</evidence>
<dbReference type="RefSeq" id="WP_010183776.1">
    <property type="nucleotide sequence ID" value="NZ_CAXSUO010000018.1"/>
</dbReference>
<dbReference type="PANTHER" id="PTHR30572">
    <property type="entry name" value="MEMBRANE COMPONENT OF TRANSPORTER-RELATED"/>
    <property type="match status" value="1"/>
</dbReference>
<evidence type="ECO:0000313" key="11">
    <source>
        <dbReference type="Proteomes" id="UP000432516"/>
    </source>
</evidence>
<dbReference type="Proteomes" id="UP000441358">
    <property type="component" value="Unassembled WGS sequence"/>
</dbReference>
<evidence type="ECO:0000256" key="6">
    <source>
        <dbReference type="ARBA" id="ARBA00038076"/>
    </source>
</evidence>
<protein>
    <submittedName>
        <fullName evidence="9">FtsX-like permease family protein</fullName>
    </submittedName>
</protein>
<dbReference type="EMBL" id="WKMC01000009">
    <property type="protein sequence ID" value="MRZ51142.1"/>
    <property type="molecule type" value="Genomic_DNA"/>
</dbReference>
<dbReference type="Pfam" id="PF02687">
    <property type="entry name" value="FtsX"/>
    <property type="match status" value="1"/>
</dbReference>
<evidence type="ECO:0000256" key="5">
    <source>
        <dbReference type="ARBA" id="ARBA00023136"/>
    </source>
</evidence>
<name>A0A3D9A7R1_PARDI</name>
<dbReference type="GO" id="GO:0022857">
    <property type="term" value="F:transmembrane transporter activity"/>
    <property type="evidence" value="ECO:0007669"/>
    <property type="project" value="TreeGrafter"/>
</dbReference>
<feature type="transmembrane region" description="Helical" evidence="7">
    <location>
        <begin position="393"/>
        <end position="414"/>
    </location>
</feature>
<evidence type="ECO:0000256" key="4">
    <source>
        <dbReference type="ARBA" id="ARBA00022989"/>
    </source>
</evidence>
<sequence length="432" mass="49345">MWKITWIQLMNRWRSNVWVCVELLLAFCLAWYMVDYFFVEIYNRSLPSGRGYANVWQVEMGLLPETSPDYRAAESDSIAMLGNYERIKDRLRDYPGVQAMGAASGCYSTPYTGCYYGIGLANAADTSKREAVMRYEIDPTTDFLSVFNHSYAKDGRPVSTSDFDWGDPRAIVTTRMVERKVFGEASAVGREVKDPFDEEGPTYIVKGVLEDIKRFDNSLPQGAAFLAIRPSAEEIPEMNYFIRIDPAVAGPRFADTFREKMSRELRVGNFYLKRLTSYERIKADTDYSFGITYDYRVRMALMAFLGLNILLCVMGTFWYRVRMRRGEIGLRMAIGSPREEIRSQMAREGICLLLMATPLALLIEAQFVMVGFLDIPKGTLPEHYWPAILPLRFLLVNILTWILLAIVILLAVWLPASKAAEMEPAEALRYDG</sequence>
<dbReference type="InterPro" id="IPR003838">
    <property type="entry name" value="ABC3_permease_C"/>
</dbReference>
<dbReference type="Proteomes" id="UP000432516">
    <property type="component" value="Unassembled WGS sequence"/>
</dbReference>
<accession>A0A3D9A7R1</accession>
<dbReference type="EMBL" id="WKNE01000003">
    <property type="protein sequence ID" value="MRZ54146.1"/>
    <property type="molecule type" value="Genomic_DNA"/>
</dbReference>
<feature type="domain" description="ABC3 transporter permease C-terminal" evidence="8">
    <location>
        <begin position="301"/>
        <end position="424"/>
    </location>
</feature>
<comment type="caution">
    <text evidence="9">The sequence shown here is derived from an EMBL/GenBank/DDBJ whole genome shotgun (WGS) entry which is preliminary data.</text>
</comment>
<comment type="subcellular location">
    <subcellularLocation>
        <location evidence="1">Cell membrane</location>
        <topology evidence="1">Multi-pass membrane protein</topology>
    </subcellularLocation>
</comment>
<organism evidence="9 12">
    <name type="scientific">Parabacteroides distasonis</name>
    <dbReference type="NCBI Taxonomy" id="823"/>
    <lineage>
        <taxon>Bacteria</taxon>
        <taxon>Pseudomonadati</taxon>
        <taxon>Bacteroidota</taxon>
        <taxon>Bacteroidia</taxon>
        <taxon>Bacteroidales</taxon>
        <taxon>Tannerellaceae</taxon>
        <taxon>Parabacteroides</taxon>
    </lineage>
</organism>
<evidence type="ECO:0000256" key="1">
    <source>
        <dbReference type="ARBA" id="ARBA00004651"/>
    </source>
</evidence>